<evidence type="ECO:0000313" key="3">
    <source>
        <dbReference type="Proteomes" id="UP001497644"/>
    </source>
</evidence>
<sequence>MTSAYVSPAVAEKEGGGLRFATGADETGAEGLPPLGTFFLLATAAGGGAPPATGVDPPASPAVAGDCKAASPSRNQNF</sequence>
<dbReference type="Proteomes" id="UP001497644">
    <property type="component" value="Chromosome 13"/>
</dbReference>
<keyword evidence="3" id="KW-1185">Reference proteome</keyword>
<name>A0AAV2NCV0_9HYME</name>
<dbReference type="AlphaFoldDB" id="A0AAV2NCV0"/>
<organism evidence="2 3">
    <name type="scientific">Lasius platythorax</name>
    <dbReference type="NCBI Taxonomy" id="488582"/>
    <lineage>
        <taxon>Eukaryota</taxon>
        <taxon>Metazoa</taxon>
        <taxon>Ecdysozoa</taxon>
        <taxon>Arthropoda</taxon>
        <taxon>Hexapoda</taxon>
        <taxon>Insecta</taxon>
        <taxon>Pterygota</taxon>
        <taxon>Neoptera</taxon>
        <taxon>Endopterygota</taxon>
        <taxon>Hymenoptera</taxon>
        <taxon>Apocrita</taxon>
        <taxon>Aculeata</taxon>
        <taxon>Formicoidea</taxon>
        <taxon>Formicidae</taxon>
        <taxon>Formicinae</taxon>
        <taxon>Lasius</taxon>
        <taxon>Lasius</taxon>
    </lineage>
</organism>
<proteinExistence type="predicted"/>
<evidence type="ECO:0000256" key="1">
    <source>
        <dbReference type="SAM" id="MobiDB-lite"/>
    </source>
</evidence>
<dbReference type="EMBL" id="OZ034836">
    <property type="protein sequence ID" value="CAL1677505.1"/>
    <property type="molecule type" value="Genomic_DNA"/>
</dbReference>
<evidence type="ECO:0000313" key="2">
    <source>
        <dbReference type="EMBL" id="CAL1677505.1"/>
    </source>
</evidence>
<feature type="region of interest" description="Disordered" evidence="1">
    <location>
        <begin position="46"/>
        <end position="78"/>
    </location>
</feature>
<feature type="region of interest" description="Disordered" evidence="1">
    <location>
        <begin position="1"/>
        <end position="27"/>
    </location>
</feature>
<gene>
    <name evidence="2" type="ORF">LPLAT_LOCUS3529</name>
</gene>
<accession>A0AAV2NCV0</accession>
<reference evidence="2" key="1">
    <citation type="submission" date="2024-04" db="EMBL/GenBank/DDBJ databases">
        <authorList>
            <consortium name="Molecular Ecology Group"/>
        </authorList>
    </citation>
    <scope>NUCLEOTIDE SEQUENCE</scope>
</reference>
<protein>
    <submittedName>
        <fullName evidence="2">Uncharacterized protein</fullName>
    </submittedName>
</protein>